<dbReference type="Gene3D" id="3.40.1080.10">
    <property type="entry name" value="Glutaconate Coenzyme A-transferase"/>
    <property type="match status" value="1"/>
</dbReference>
<evidence type="ECO:0000259" key="3">
    <source>
        <dbReference type="PROSITE" id="PS51186"/>
    </source>
</evidence>
<dbReference type="SUPFAM" id="SSF100950">
    <property type="entry name" value="NagB/RpiA/CoA transferase-like"/>
    <property type="match status" value="2"/>
</dbReference>
<dbReference type="InterPro" id="IPR003702">
    <property type="entry name" value="ActCoA_hydro_N"/>
</dbReference>
<dbReference type="RefSeq" id="WP_009207155.1">
    <property type="nucleotide sequence ID" value="NC_022357.1"/>
</dbReference>
<dbReference type="Gene3D" id="3.30.750.70">
    <property type="entry name" value="4-hydroxybutyrate coenzyme like domains"/>
    <property type="match status" value="1"/>
</dbReference>
<dbReference type="STRING" id="1163617.SCD_n00051"/>
<dbReference type="Pfam" id="PF13336">
    <property type="entry name" value="AcetylCoA_hyd_C"/>
    <property type="match status" value="1"/>
</dbReference>
<organism evidence="4 5">
    <name type="scientific">Sulfuricella denitrificans (strain DSM 22764 / NBRC 105220 / skB26)</name>
    <dbReference type="NCBI Taxonomy" id="1163617"/>
    <lineage>
        <taxon>Bacteria</taxon>
        <taxon>Pseudomonadati</taxon>
        <taxon>Pseudomonadota</taxon>
        <taxon>Betaproteobacteria</taxon>
        <taxon>Nitrosomonadales</taxon>
        <taxon>Sulfuricellaceae</taxon>
        <taxon>Sulfuricella</taxon>
    </lineage>
</organism>
<sequence>MELAKIVSMHPALAGHESRMVSANEAVAMVQAGNNVYLGTACATPRLLCEALENLAEPPPDVTLYHFLTDGAVSHKGGKPSTRYRHKCFFVGSDLRAAVAKGLVEYIPVSLSQVPGLVENGRIPIDVAFVQVSPPDEFGYLSLGVSVDVTASMVQNARRVIAEINPNMPRTTGDSLVHVSRFDRMVWYDTPVIEVPAVPLDEVTEQIARRIASIIEDRSTLQIGLGNLPQATLRYLGDRRDLGIHTDVITDALVELLEKGVVTGRSKSRFRGMIVGSYCLGTRRLYDLIDGNPLFSFQAIERVSAVGTIALQHKMVSVNQVCSVDLTGQICTDQFAGQFCGGVSTQAEFIRGAALSPGGKPVVCLTSTSEDGKVSRIRPLLLGGEGVTIARSDVHYVVTEYGVAYLFGKSIRERALALIRIAHPDFRSKLLKEARKLGYVEKGLSLKKAAAVSDREERRLLLRDQKTVLIRPTRAGDTTALQGFFRSMSKEDRYTRFFRRLSHLSDAEAQRLCHVDQDSEVAFLVLYGEKGKEAIIGSAFYFVNPSANMAEVAYMVAPGWQGKGIGTAMQLRLMEHAKKRGLRGFTAEIQAYNANMINLAKRACDDISIERHGDTHEVTMLFE</sequence>
<keyword evidence="4" id="KW-0378">Hydrolase</keyword>
<dbReference type="InterPro" id="IPR038460">
    <property type="entry name" value="AcetylCoA_hyd_C_sf"/>
</dbReference>
<evidence type="ECO:0000256" key="2">
    <source>
        <dbReference type="ARBA" id="ARBA00022679"/>
    </source>
</evidence>
<dbReference type="InterPro" id="IPR000182">
    <property type="entry name" value="GNAT_dom"/>
</dbReference>
<dbReference type="GO" id="GO:0016787">
    <property type="term" value="F:hydrolase activity"/>
    <property type="evidence" value="ECO:0007669"/>
    <property type="project" value="UniProtKB-KW"/>
</dbReference>
<dbReference type="Gene3D" id="3.40.1080.20">
    <property type="entry name" value="Acetyl-CoA hydrolase/transferase C-terminal domain"/>
    <property type="match status" value="1"/>
</dbReference>
<keyword evidence="5" id="KW-1185">Reference proteome</keyword>
<dbReference type="InterPro" id="IPR046433">
    <property type="entry name" value="ActCoA_hydro"/>
</dbReference>
<dbReference type="Pfam" id="PF00583">
    <property type="entry name" value="Acetyltransf_1"/>
    <property type="match status" value="1"/>
</dbReference>
<dbReference type="CDD" id="cd04301">
    <property type="entry name" value="NAT_SF"/>
    <property type="match status" value="1"/>
</dbReference>
<dbReference type="PANTHER" id="PTHR21432:SF20">
    <property type="entry name" value="ACETYL-COA HYDROLASE"/>
    <property type="match status" value="1"/>
</dbReference>
<dbReference type="eggNOG" id="COG1670">
    <property type="taxonomic scope" value="Bacteria"/>
</dbReference>
<dbReference type="Proteomes" id="UP000015559">
    <property type="component" value="Chromosome"/>
</dbReference>
<dbReference type="HOGENOM" id="CLU_030703_1_0_4"/>
<evidence type="ECO:0000256" key="1">
    <source>
        <dbReference type="ARBA" id="ARBA00009632"/>
    </source>
</evidence>
<evidence type="ECO:0000313" key="4">
    <source>
        <dbReference type="EMBL" id="BAN33900.1"/>
    </source>
</evidence>
<comment type="similarity">
    <text evidence="1">Belongs to the acetyl-CoA hydrolase/transferase family.</text>
</comment>
<dbReference type="InterPro" id="IPR037171">
    <property type="entry name" value="NagB/RpiA_transferase-like"/>
</dbReference>
<dbReference type="Gene3D" id="3.40.630.30">
    <property type="match status" value="1"/>
</dbReference>
<dbReference type="InterPro" id="IPR026888">
    <property type="entry name" value="AcetylCoA_hyd_C"/>
</dbReference>
<proteinExistence type="inferred from homology"/>
<dbReference type="GO" id="GO:0008775">
    <property type="term" value="F:acetate CoA-transferase activity"/>
    <property type="evidence" value="ECO:0007669"/>
    <property type="project" value="InterPro"/>
</dbReference>
<dbReference type="PANTHER" id="PTHR21432">
    <property type="entry name" value="ACETYL-COA HYDROLASE-RELATED"/>
    <property type="match status" value="1"/>
</dbReference>
<keyword evidence="2 4" id="KW-0808">Transferase</keyword>
<feature type="domain" description="N-acetyltransferase" evidence="3">
    <location>
        <begin position="468"/>
        <end position="623"/>
    </location>
</feature>
<dbReference type="Pfam" id="PF02550">
    <property type="entry name" value="AcetylCoA_hydro"/>
    <property type="match status" value="1"/>
</dbReference>
<name>S6A9D1_SULDS</name>
<accession>S6A9D1</accession>
<evidence type="ECO:0000313" key="5">
    <source>
        <dbReference type="Proteomes" id="UP000015559"/>
    </source>
</evidence>
<dbReference type="EMBL" id="AP013066">
    <property type="protein sequence ID" value="BAN33900.1"/>
    <property type="molecule type" value="Genomic_DNA"/>
</dbReference>
<protein>
    <submittedName>
        <fullName evidence="4">Acetyl-CoA hydrolase/transferase</fullName>
    </submittedName>
</protein>
<dbReference type="PROSITE" id="PS51186">
    <property type="entry name" value="GNAT"/>
    <property type="match status" value="1"/>
</dbReference>
<gene>
    <name evidence="4" type="ORF">SCD_n00051</name>
</gene>
<dbReference type="GO" id="GO:0016747">
    <property type="term" value="F:acyltransferase activity, transferring groups other than amino-acyl groups"/>
    <property type="evidence" value="ECO:0007669"/>
    <property type="project" value="InterPro"/>
</dbReference>
<reference evidence="4 5" key="1">
    <citation type="journal article" date="2012" name="Appl. Environ. Microbiol.">
        <title>Draft genome sequence of a psychrotolerant sulfur-oxidizing bacterium, Sulfuricella denitrificans skB26, and proteomic insights into cold adaptation.</title>
        <authorList>
            <person name="Watanabe T."/>
            <person name="Kojima H."/>
            <person name="Fukui M."/>
        </authorList>
    </citation>
    <scope>NUCLEOTIDE SEQUENCE [LARGE SCALE GENOMIC DNA]</scope>
    <source>
        <strain evidence="5">skB26</strain>
    </source>
</reference>
<dbReference type="eggNOG" id="COG0427">
    <property type="taxonomic scope" value="Bacteria"/>
</dbReference>
<dbReference type="KEGG" id="sdr:SCD_n00051"/>
<dbReference type="SUPFAM" id="SSF55729">
    <property type="entry name" value="Acyl-CoA N-acyltransferases (Nat)"/>
    <property type="match status" value="1"/>
</dbReference>
<dbReference type="InterPro" id="IPR016181">
    <property type="entry name" value="Acyl_CoA_acyltransferase"/>
</dbReference>
<dbReference type="GO" id="GO:0006083">
    <property type="term" value="P:acetate metabolic process"/>
    <property type="evidence" value="ECO:0007669"/>
    <property type="project" value="InterPro"/>
</dbReference>
<dbReference type="OrthoDB" id="9801795at2"/>
<dbReference type="AlphaFoldDB" id="S6A9D1"/>